<comment type="catalytic activity">
    <reaction evidence="8 9">
        <text>a 6-O-methyl-2'-deoxyguanosine in DNA + L-cysteinyl-[protein] = S-methyl-L-cysteinyl-[protein] + a 2'-deoxyguanosine in DNA</text>
        <dbReference type="Rhea" id="RHEA:24000"/>
        <dbReference type="Rhea" id="RHEA-COMP:10131"/>
        <dbReference type="Rhea" id="RHEA-COMP:10132"/>
        <dbReference type="Rhea" id="RHEA-COMP:11367"/>
        <dbReference type="Rhea" id="RHEA-COMP:11368"/>
        <dbReference type="ChEBI" id="CHEBI:29950"/>
        <dbReference type="ChEBI" id="CHEBI:82612"/>
        <dbReference type="ChEBI" id="CHEBI:85445"/>
        <dbReference type="ChEBI" id="CHEBI:85448"/>
        <dbReference type="EC" id="2.1.1.63"/>
    </reaction>
</comment>
<dbReference type="InterPro" id="IPR036631">
    <property type="entry name" value="MGMT_N_sf"/>
</dbReference>
<keyword evidence="6 9" id="KW-0227">DNA damage</keyword>
<evidence type="ECO:0000256" key="8">
    <source>
        <dbReference type="ARBA" id="ARBA00049348"/>
    </source>
</evidence>
<keyword evidence="13" id="KW-1185">Reference proteome</keyword>
<evidence type="ECO:0000256" key="4">
    <source>
        <dbReference type="ARBA" id="ARBA00022603"/>
    </source>
</evidence>
<evidence type="ECO:0000256" key="5">
    <source>
        <dbReference type="ARBA" id="ARBA00022679"/>
    </source>
</evidence>
<comment type="function">
    <text evidence="9">Involved in the cellular defense against the biological effects of O6-methylguanine (O6-MeG) and O4-methylthymine (O4-MeT) in DNA. Repairs the methylated nucleobase in DNA by stoichiometrically transferring the methyl group to a cysteine residue in the enzyme. This is a suicide reaction: the enzyme is irreversibly inactivated.</text>
</comment>
<keyword evidence="7 9" id="KW-0234">DNA repair</keyword>
<organism evidence="12 13">
    <name type="scientific">Campylobacter ornithocola</name>
    <dbReference type="NCBI Taxonomy" id="1848766"/>
    <lineage>
        <taxon>Bacteria</taxon>
        <taxon>Pseudomonadati</taxon>
        <taxon>Campylobacterota</taxon>
        <taxon>Epsilonproteobacteria</taxon>
        <taxon>Campylobacterales</taxon>
        <taxon>Campylobacteraceae</taxon>
        <taxon>Campylobacter</taxon>
    </lineage>
</organism>
<comment type="similarity">
    <text evidence="2 9">Belongs to the MGMT family.</text>
</comment>
<dbReference type="OrthoDB" id="9802228at2"/>
<comment type="miscellaneous">
    <text evidence="9">This enzyme catalyzes only one turnover and therefore is not strictly catalytic. According to one definition, an enzyme is a biocatalyst that acts repeatedly and over many reaction cycles.</text>
</comment>
<dbReference type="InterPro" id="IPR001497">
    <property type="entry name" value="MethylDNA_cys_MeTrfase_AS"/>
</dbReference>
<dbReference type="PROSITE" id="PS00374">
    <property type="entry name" value="MGMT"/>
    <property type="match status" value="1"/>
</dbReference>
<dbReference type="Pfam" id="PF02870">
    <property type="entry name" value="Methyltransf_1N"/>
    <property type="match status" value="1"/>
</dbReference>
<dbReference type="InterPro" id="IPR036217">
    <property type="entry name" value="MethylDNA_cys_MeTrfase_DNAb"/>
</dbReference>
<evidence type="ECO:0000313" key="13">
    <source>
        <dbReference type="Proteomes" id="UP000094873"/>
    </source>
</evidence>
<evidence type="ECO:0000256" key="9">
    <source>
        <dbReference type="HAMAP-Rule" id="MF_00772"/>
    </source>
</evidence>
<keyword evidence="3 9" id="KW-0963">Cytoplasm</keyword>
<dbReference type="GO" id="GO:0032259">
    <property type="term" value="P:methylation"/>
    <property type="evidence" value="ECO:0007669"/>
    <property type="project" value="UniProtKB-KW"/>
</dbReference>
<evidence type="ECO:0000256" key="2">
    <source>
        <dbReference type="ARBA" id="ARBA00008711"/>
    </source>
</evidence>
<dbReference type="EC" id="2.1.1.63" evidence="9"/>
<sequence length="152" mass="17374">MYQSFYKANFAYILLQSNENKLVNVDFTTLKPDFTKQKHPILEQALEELDLYFSQKLFTFSTPLSIHGSEFEQKVYKALTKIPYGQTKTYQEIAIFINHPKAFRAVGNANSKNKLAIFIPCHRVVAKNHLGGYNGGLDIKIKLLQLEGSLND</sequence>
<dbReference type="PANTHER" id="PTHR10815">
    <property type="entry name" value="METHYLATED-DNA--PROTEIN-CYSTEINE METHYLTRANSFERASE"/>
    <property type="match status" value="1"/>
</dbReference>
<dbReference type="PANTHER" id="PTHR10815:SF13">
    <property type="entry name" value="METHYLATED-DNA--PROTEIN-CYSTEINE METHYLTRANSFERASE"/>
    <property type="match status" value="1"/>
</dbReference>
<accession>A0A6M8MZ66</accession>
<gene>
    <name evidence="12" type="ORF">A7X81_03385</name>
</gene>
<dbReference type="Pfam" id="PF01035">
    <property type="entry name" value="DNA_binding_1"/>
    <property type="match status" value="1"/>
</dbReference>
<dbReference type="CDD" id="cd06445">
    <property type="entry name" value="ATase"/>
    <property type="match status" value="1"/>
</dbReference>
<dbReference type="FunFam" id="1.10.10.10:FF:000214">
    <property type="entry name" value="Methylated-DNA--protein-cysteine methyltransferase"/>
    <property type="match status" value="1"/>
</dbReference>
<evidence type="ECO:0000256" key="1">
    <source>
        <dbReference type="ARBA" id="ARBA00001286"/>
    </source>
</evidence>
<dbReference type="SUPFAM" id="SSF53155">
    <property type="entry name" value="Methylated DNA-protein cysteine methyltransferase domain"/>
    <property type="match status" value="1"/>
</dbReference>
<feature type="active site" description="Nucleophile; methyl group acceptor" evidence="9">
    <location>
        <position position="121"/>
    </location>
</feature>
<dbReference type="HAMAP" id="MF_00772">
    <property type="entry name" value="OGT"/>
    <property type="match status" value="1"/>
</dbReference>
<dbReference type="InterPro" id="IPR036388">
    <property type="entry name" value="WH-like_DNA-bd_sf"/>
</dbReference>
<name>A0A6M8MZ66_9BACT</name>
<evidence type="ECO:0000256" key="3">
    <source>
        <dbReference type="ARBA" id="ARBA00022490"/>
    </source>
</evidence>
<feature type="domain" description="Methylguanine DNA methyltransferase ribonuclease-like" evidence="11">
    <location>
        <begin position="1"/>
        <end position="66"/>
    </location>
</feature>
<proteinExistence type="inferred from homology"/>
<comment type="caution">
    <text evidence="12">The sequence shown here is derived from an EMBL/GenBank/DDBJ whole genome shotgun (WGS) entry which is preliminary data.</text>
</comment>
<dbReference type="GO" id="GO:0005737">
    <property type="term" value="C:cytoplasm"/>
    <property type="evidence" value="ECO:0007669"/>
    <property type="project" value="UniProtKB-SubCell"/>
</dbReference>
<dbReference type="NCBIfam" id="TIGR00589">
    <property type="entry name" value="ogt"/>
    <property type="match status" value="1"/>
</dbReference>
<dbReference type="GO" id="GO:0006307">
    <property type="term" value="P:DNA alkylation repair"/>
    <property type="evidence" value="ECO:0007669"/>
    <property type="project" value="UniProtKB-UniRule"/>
</dbReference>
<dbReference type="RefSeq" id="WP_066008697.1">
    <property type="nucleotide sequence ID" value="NZ_CP053848.1"/>
</dbReference>
<protein>
    <recommendedName>
        <fullName evidence="9">Methylated-DNA--protein-cysteine methyltransferase</fullName>
        <ecNumber evidence="9">2.1.1.63</ecNumber>
    </recommendedName>
    <alternativeName>
        <fullName evidence="9">6-O-methylguanine-DNA methyltransferase</fullName>
        <shortName evidence="9">MGMT</shortName>
    </alternativeName>
    <alternativeName>
        <fullName evidence="9">O-6-methylguanine-DNA-alkyltransferase</fullName>
    </alternativeName>
</protein>
<dbReference type="InterPro" id="IPR014048">
    <property type="entry name" value="MethylDNA_cys_MeTrfase_DNA-bd"/>
</dbReference>
<comment type="subcellular location">
    <subcellularLocation>
        <location evidence="9">Cytoplasm</location>
    </subcellularLocation>
</comment>
<reference evidence="12 13" key="1">
    <citation type="submission" date="2016-05" db="EMBL/GenBank/DDBJ databases">
        <authorList>
            <person name="Caceres A."/>
            <person name="Munoz I."/>
            <person name="Iraola G."/>
            <person name="Diaz-Viraque F."/>
            <person name="Greif G."/>
            <person name="Collado L."/>
        </authorList>
    </citation>
    <scope>NUCLEOTIDE SEQUENCE [LARGE SCALE GENOMIC DNA]</scope>
    <source>
        <strain evidence="12 13">WBE38</strain>
    </source>
</reference>
<dbReference type="GO" id="GO:0003908">
    <property type="term" value="F:methylated-DNA-[protein]-cysteine S-methyltransferase activity"/>
    <property type="evidence" value="ECO:0007669"/>
    <property type="project" value="UniProtKB-UniRule"/>
</dbReference>
<dbReference type="Proteomes" id="UP000094873">
    <property type="component" value="Unassembled WGS sequence"/>
</dbReference>
<keyword evidence="5 9" id="KW-0808">Transferase</keyword>
<keyword evidence="4 9" id="KW-0489">Methyltransferase</keyword>
<evidence type="ECO:0000256" key="7">
    <source>
        <dbReference type="ARBA" id="ARBA00023204"/>
    </source>
</evidence>
<dbReference type="AlphaFoldDB" id="A0A6M8MZ66"/>
<dbReference type="SUPFAM" id="SSF46767">
    <property type="entry name" value="Methylated DNA-protein cysteine methyltransferase, C-terminal domain"/>
    <property type="match status" value="1"/>
</dbReference>
<dbReference type="Gene3D" id="1.10.10.10">
    <property type="entry name" value="Winged helix-like DNA-binding domain superfamily/Winged helix DNA-binding domain"/>
    <property type="match status" value="1"/>
</dbReference>
<feature type="domain" description="Methylated-DNA-[protein]-cysteine S-methyltransferase DNA binding" evidence="10">
    <location>
        <begin position="70"/>
        <end position="148"/>
    </location>
</feature>
<evidence type="ECO:0000259" key="10">
    <source>
        <dbReference type="Pfam" id="PF01035"/>
    </source>
</evidence>
<comment type="catalytic activity">
    <reaction evidence="1 9">
        <text>a 4-O-methyl-thymidine in DNA + L-cysteinyl-[protein] = a thymidine in DNA + S-methyl-L-cysteinyl-[protein]</text>
        <dbReference type="Rhea" id="RHEA:53428"/>
        <dbReference type="Rhea" id="RHEA-COMP:10131"/>
        <dbReference type="Rhea" id="RHEA-COMP:10132"/>
        <dbReference type="Rhea" id="RHEA-COMP:13555"/>
        <dbReference type="Rhea" id="RHEA-COMP:13556"/>
        <dbReference type="ChEBI" id="CHEBI:29950"/>
        <dbReference type="ChEBI" id="CHEBI:82612"/>
        <dbReference type="ChEBI" id="CHEBI:137386"/>
        <dbReference type="ChEBI" id="CHEBI:137387"/>
        <dbReference type="EC" id="2.1.1.63"/>
    </reaction>
</comment>
<dbReference type="InterPro" id="IPR023546">
    <property type="entry name" value="MGMT"/>
</dbReference>
<dbReference type="EMBL" id="LXSU01000149">
    <property type="protein sequence ID" value="OCX42246.1"/>
    <property type="molecule type" value="Genomic_DNA"/>
</dbReference>
<evidence type="ECO:0000259" key="11">
    <source>
        <dbReference type="Pfam" id="PF02870"/>
    </source>
</evidence>
<evidence type="ECO:0000256" key="6">
    <source>
        <dbReference type="ARBA" id="ARBA00022763"/>
    </source>
</evidence>
<evidence type="ECO:0000313" key="12">
    <source>
        <dbReference type="EMBL" id="OCX42246.1"/>
    </source>
</evidence>
<dbReference type="InterPro" id="IPR008332">
    <property type="entry name" value="MethylG_MeTrfase_N"/>
</dbReference>
<dbReference type="Gene3D" id="3.30.160.70">
    <property type="entry name" value="Methylated DNA-protein cysteine methyltransferase domain"/>
    <property type="match status" value="1"/>
</dbReference>